<evidence type="ECO:0000256" key="9">
    <source>
        <dbReference type="ARBA" id="ARBA00023170"/>
    </source>
</evidence>
<keyword evidence="10 11" id="KW-0807">Transducer</keyword>
<dbReference type="GO" id="GO:0007606">
    <property type="term" value="P:sensory perception of chemical stimulus"/>
    <property type="evidence" value="ECO:0007669"/>
    <property type="project" value="UniProtKB-ARBA"/>
</dbReference>
<dbReference type="Ensembl" id="ENSOANT00000059079.1">
    <property type="protein sequence ID" value="ENSOANP00000054708.1"/>
    <property type="gene ID" value="ENSOANG00000046009.1"/>
</dbReference>
<feature type="transmembrane region" description="Helical" evidence="11">
    <location>
        <begin position="46"/>
        <end position="71"/>
    </location>
</feature>
<comment type="subcellular location">
    <subcellularLocation>
        <location evidence="1 11">Cell membrane</location>
        <topology evidence="1 11">Multi-pass membrane protein</topology>
    </subcellularLocation>
</comment>
<feature type="transmembrane region" description="Helical" evidence="11">
    <location>
        <begin position="83"/>
        <end position="108"/>
    </location>
</feature>
<feature type="transmembrane region" description="Helical" evidence="11">
    <location>
        <begin position="12"/>
        <end position="34"/>
    </location>
</feature>
<feature type="transmembrane region" description="Helical" evidence="11">
    <location>
        <begin position="190"/>
        <end position="207"/>
    </location>
</feature>
<evidence type="ECO:0000256" key="3">
    <source>
        <dbReference type="ARBA" id="ARBA00022475"/>
    </source>
</evidence>
<dbReference type="SUPFAM" id="SSF81321">
    <property type="entry name" value="Family A G protein-coupled receptor-like"/>
    <property type="match status" value="1"/>
</dbReference>
<dbReference type="InParanoid" id="A0A6I8PKK8"/>
<feature type="transmembrane region" description="Helical" evidence="11">
    <location>
        <begin position="163"/>
        <end position="184"/>
    </location>
</feature>
<evidence type="ECO:0000256" key="4">
    <source>
        <dbReference type="ARBA" id="ARBA00022507"/>
    </source>
</evidence>
<keyword evidence="4 11" id="KW-0589">Pheromone response</keyword>
<dbReference type="Proteomes" id="UP000002279">
    <property type="component" value="Unplaced"/>
</dbReference>
<dbReference type="GO" id="GO:0005886">
    <property type="term" value="C:plasma membrane"/>
    <property type="evidence" value="ECO:0000318"/>
    <property type="project" value="GO_Central"/>
</dbReference>
<keyword evidence="3 11" id="KW-1003">Cell membrane</keyword>
<organism evidence="13 14">
    <name type="scientific">Ornithorhynchus anatinus</name>
    <name type="common">Duckbill platypus</name>
    <dbReference type="NCBI Taxonomy" id="9258"/>
    <lineage>
        <taxon>Eukaryota</taxon>
        <taxon>Metazoa</taxon>
        <taxon>Chordata</taxon>
        <taxon>Craniata</taxon>
        <taxon>Vertebrata</taxon>
        <taxon>Euteleostomi</taxon>
        <taxon>Mammalia</taxon>
        <taxon>Monotremata</taxon>
        <taxon>Ornithorhynchidae</taxon>
        <taxon>Ornithorhynchus</taxon>
    </lineage>
</organism>
<dbReference type="GO" id="GO:0005550">
    <property type="term" value="F:pheromone binding"/>
    <property type="evidence" value="ECO:0000318"/>
    <property type="project" value="GO_Central"/>
</dbReference>
<accession>A0A6I8PKK8</accession>
<dbReference type="PANTHER" id="PTHR24062">
    <property type="entry name" value="VOMERONASAL TYPE-1 RECEPTOR"/>
    <property type="match status" value="1"/>
</dbReference>
<evidence type="ECO:0000313" key="14">
    <source>
        <dbReference type="Proteomes" id="UP000002279"/>
    </source>
</evidence>
<evidence type="ECO:0000256" key="7">
    <source>
        <dbReference type="ARBA" id="ARBA00023040"/>
    </source>
</evidence>
<evidence type="ECO:0000256" key="11">
    <source>
        <dbReference type="RuleBase" id="RU364061"/>
    </source>
</evidence>
<feature type="transmembrane region" description="Helical" evidence="11">
    <location>
        <begin position="128"/>
        <end position="151"/>
    </location>
</feature>
<evidence type="ECO:0000256" key="10">
    <source>
        <dbReference type="ARBA" id="ARBA00023224"/>
    </source>
</evidence>
<dbReference type="InterPro" id="IPR017452">
    <property type="entry name" value="GPCR_Rhodpsn_7TM"/>
</dbReference>
<reference evidence="13" key="1">
    <citation type="submission" date="2025-08" db="UniProtKB">
        <authorList>
            <consortium name="Ensembl"/>
        </authorList>
    </citation>
    <scope>IDENTIFICATION</scope>
    <source>
        <strain evidence="13">Glennie</strain>
    </source>
</reference>
<keyword evidence="8 11" id="KW-0472">Membrane</keyword>
<reference evidence="13" key="2">
    <citation type="submission" date="2025-09" db="UniProtKB">
        <authorList>
            <consortium name="Ensembl"/>
        </authorList>
    </citation>
    <scope>IDENTIFICATION</scope>
    <source>
        <strain evidence="13">Glennie</strain>
    </source>
</reference>
<evidence type="ECO:0000256" key="6">
    <source>
        <dbReference type="ARBA" id="ARBA00022989"/>
    </source>
</evidence>
<dbReference type="PRINTS" id="PR01534">
    <property type="entry name" value="VOMERONASL1R"/>
</dbReference>
<keyword evidence="9 11" id="KW-0675">Receptor</keyword>
<evidence type="ECO:0000259" key="12">
    <source>
        <dbReference type="PROSITE" id="PS50262"/>
    </source>
</evidence>
<keyword evidence="6 11" id="KW-1133">Transmembrane helix</keyword>
<evidence type="ECO:0000256" key="5">
    <source>
        <dbReference type="ARBA" id="ARBA00022692"/>
    </source>
</evidence>
<dbReference type="OrthoDB" id="9606139at2759"/>
<comment type="similarity">
    <text evidence="2 11">Belongs to the G-protein coupled receptor 1 family.</text>
</comment>
<gene>
    <name evidence="13" type="primary">ORNANAV1R3076</name>
</gene>
<feature type="transmembrane region" description="Helical" evidence="11">
    <location>
        <begin position="236"/>
        <end position="258"/>
    </location>
</feature>
<proteinExistence type="inferred from homology"/>
<dbReference type="GeneTree" id="ENSGT01030000234553"/>
<dbReference type="InterPro" id="IPR004072">
    <property type="entry name" value="Vmron_rcpt_1"/>
</dbReference>
<dbReference type="AlphaFoldDB" id="A0A6I8PKK8"/>
<dbReference type="Gene3D" id="1.20.1070.10">
    <property type="entry name" value="Rhodopsin 7-helix transmembrane proteins"/>
    <property type="match status" value="1"/>
</dbReference>
<feature type="domain" description="G-protein coupled receptors family 1 profile" evidence="12">
    <location>
        <begin position="22"/>
        <end position="286"/>
    </location>
</feature>
<keyword evidence="7 11" id="KW-0297">G-protein coupled receptor</keyword>
<keyword evidence="14" id="KW-1185">Reference proteome</keyword>
<keyword evidence="5 11" id="KW-0812">Transmembrane</keyword>
<evidence type="ECO:0000256" key="8">
    <source>
        <dbReference type="ARBA" id="ARBA00023136"/>
    </source>
</evidence>
<dbReference type="GO" id="GO:0016503">
    <property type="term" value="F:pheromone receptor activity"/>
    <property type="evidence" value="ECO:0007669"/>
    <property type="project" value="InterPro"/>
</dbReference>
<name>A0A6I8PKK8_ORNAN</name>
<evidence type="ECO:0000313" key="13">
    <source>
        <dbReference type="Ensembl" id="ENSOANP00000054708.1"/>
    </source>
</evidence>
<evidence type="ECO:0000256" key="1">
    <source>
        <dbReference type="ARBA" id="ARBA00004651"/>
    </source>
</evidence>
<evidence type="ECO:0000256" key="2">
    <source>
        <dbReference type="ARBA" id="ARBA00010663"/>
    </source>
</evidence>
<sequence>MDVRDISFGTVVLLQTSTGLSVNVFLLLFYIHLISFSHRISSSDLIYTHLALANTIIFFTCGISETISAWGGRNFLGGIGCKIILYIYRVSRGLVICTTCLLSIFQAITISPGTSRWAGVKSKLHKCIVPSFVFFWVLNLLIDINTLIYAADPQNSTSVCITYDLNYCSIIILSTEVALVNAIFLSGRDLIFVVIMSMASGYMVIVLHRHHRQVRHLHRPILSPRQMPEVRAAKRVIVLVTLYVLLYSRQSIMLSVLLNMKEKSPLLVKAHQLLAFTFSSVCPFLVIYSDRRVRILWKRESPVHKVDLS</sequence>
<feature type="transmembrane region" description="Helical" evidence="11">
    <location>
        <begin position="270"/>
        <end position="289"/>
    </location>
</feature>
<dbReference type="FunFam" id="1.20.1070.10:FF:000154">
    <property type="entry name" value="Vomeronasal type-1 receptor"/>
    <property type="match status" value="1"/>
</dbReference>
<dbReference type="GO" id="GO:0019236">
    <property type="term" value="P:response to pheromone"/>
    <property type="evidence" value="ECO:0007669"/>
    <property type="project" value="UniProtKB-KW"/>
</dbReference>
<dbReference type="Pfam" id="PF03402">
    <property type="entry name" value="V1R"/>
    <property type="match status" value="1"/>
</dbReference>
<dbReference type="PROSITE" id="PS50262">
    <property type="entry name" value="G_PROTEIN_RECEP_F1_2"/>
    <property type="match status" value="1"/>
</dbReference>
<protein>
    <recommendedName>
        <fullName evidence="11">Vomeronasal type-1 receptor</fullName>
    </recommendedName>
</protein>